<gene>
    <name evidence="2" type="ORF">HIM_03821</name>
</gene>
<evidence type="ECO:0000313" key="3">
    <source>
        <dbReference type="Proteomes" id="UP000054481"/>
    </source>
</evidence>
<accession>A0A0F8A6E6</accession>
<proteinExistence type="predicted"/>
<keyword evidence="3" id="KW-1185">Reference proteome</keyword>
<sequence>MLVKQLIVAALFTVGSVSAIANPEPESEHLVARGDRRCNNDRWSYWNGRGCSCRQRKRWDSRRRHCY</sequence>
<organism evidence="2 3">
    <name type="scientific">Hirsutella minnesotensis 3608</name>
    <dbReference type="NCBI Taxonomy" id="1043627"/>
    <lineage>
        <taxon>Eukaryota</taxon>
        <taxon>Fungi</taxon>
        <taxon>Dikarya</taxon>
        <taxon>Ascomycota</taxon>
        <taxon>Pezizomycotina</taxon>
        <taxon>Sordariomycetes</taxon>
        <taxon>Hypocreomycetidae</taxon>
        <taxon>Hypocreales</taxon>
        <taxon>Ophiocordycipitaceae</taxon>
        <taxon>Hirsutella</taxon>
    </lineage>
</organism>
<dbReference type="Proteomes" id="UP000054481">
    <property type="component" value="Unassembled WGS sequence"/>
</dbReference>
<dbReference type="EMBL" id="KQ030509">
    <property type="protein sequence ID" value="KJZ76944.1"/>
    <property type="molecule type" value="Genomic_DNA"/>
</dbReference>
<feature type="signal peptide" evidence="1">
    <location>
        <begin position="1"/>
        <end position="19"/>
    </location>
</feature>
<reference evidence="2 3" key="1">
    <citation type="journal article" date="2014" name="Genome Biol. Evol.">
        <title>Comparative genomics and transcriptomics analyses reveal divergent lifestyle features of nematode endoparasitic fungus Hirsutella minnesotensis.</title>
        <authorList>
            <person name="Lai Y."/>
            <person name="Liu K."/>
            <person name="Zhang X."/>
            <person name="Zhang X."/>
            <person name="Li K."/>
            <person name="Wang N."/>
            <person name="Shu C."/>
            <person name="Wu Y."/>
            <person name="Wang C."/>
            <person name="Bushley K.E."/>
            <person name="Xiang M."/>
            <person name="Liu X."/>
        </authorList>
    </citation>
    <scope>NUCLEOTIDE SEQUENCE [LARGE SCALE GENOMIC DNA]</scope>
    <source>
        <strain evidence="2 3">3608</strain>
    </source>
</reference>
<dbReference type="AlphaFoldDB" id="A0A0F8A6E6"/>
<evidence type="ECO:0000256" key="1">
    <source>
        <dbReference type="SAM" id="SignalP"/>
    </source>
</evidence>
<feature type="chain" id="PRO_5002526504" evidence="1">
    <location>
        <begin position="20"/>
        <end position="67"/>
    </location>
</feature>
<name>A0A0F8A6E6_9HYPO</name>
<keyword evidence="1" id="KW-0732">Signal</keyword>
<protein>
    <submittedName>
        <fullName evidence="2">Uncharacterized protein</fullName>
    </submittedName>
</protein>
<evidence type="ECO:0000313" key="2">
    <source>
        <dbReference type="EMBL" id="KJZ76944.1"/>
    </source>
</evidence>
<dbReference type="OrthoDB" id="4912460at2759"/>